<dbReference type="SUPFAM" id="SSF52172">
    <property type="entry name" value="CheY-like"/>
    <property type="match status" value="1"/>
</dbReference>
<dbReference type="InterPro" id="IPR011006">
    <property type="entry name" value="CheY-like_superfamily"/>
</dbReference>
<dbReference type="Proteomes" id="UP000824109">
    <property type="component" value="Unassembled WGS sequence"/>
</dbReference>
<keyword evidence="3" id="KW-0597">Phosphoprotein</keyword>
<dbReference type="Gene3D" id="3.40.50.2300">
    <property type="match status" value="1"/>
</dbReference>
<name>A0A9D1MC23_9FIRM</name>
<comment type="function">
    <text evidence="2">May play the central regulatory role in sporulation. It may be an element of the effector pathway responsible for the activation of sporulation genes in response to nutritional stress. Spo0A may act in concert with spo0H (a sigma factor) to control the expression of some genes that are critical to the sporulation process.</text>
</comment>
<protein>
    <recommendedName>
        <fullName evidence="1">Stage 0 sporulation protein A homolog</fullName>
    </recommendedName>
</protein>
<comment type="caution">
    <text evidence="5">The sequence shown here is derived from an EMBL/GenBank/DDBJ whole genome shotgun (WGS) entry which is preliminary data.</text>
</comment>
<reference evidence="5" key="1">
    <citation type="submission" date="2020-10" db="EMBL/GenBank/DDBJ databases">
        <authorList>
            <person name="Gilroy R."/>
        </authorList>
    </citation>
    <scope>NUCLEOTIDE SEQUENCE</scope>
    <source>
        <strain evidence="5">USAMLcec3-3695</strain>
    </source>
</reference>
<evidence type="ECO:0000256" key="1">
    <source>
        <dbReference type="ARBA" id="ARBA00018672"/>
    </source>
</evidence>
<evidence type="ECO:0000259" key="4">
    <source>
        <dbReference type="PROSITE" id="PS50110"/>
    </source>
</evidence>
<sequence length="72" mass="8581">MFKIAICDDNVEVCNTIEDFVYEIRPNNIECDIYQDGKELVYAYEKNKERYDIIFLDIEMNEFLSARPQVSC</sequence>
<feature type="domain" description="Response regulatory" evidence="4">
    <location>
        <begin position="3"/>
        <end position="72"/>
    </location>
</feature>
<proteinExistence type="predicted"/>
<dbReference type="EMBL" id="DVNB01000069">
    <property type="protein sequence ID" value="HIU57459.1"/>
    <property type="molecule type" value="Genomic_DNA"/>
</dbReference>
<organism evidence="5 6">
    <name type="scientific">Candidatus Ornithomonoglobus merdipullorum</name>
    <dbReference type="NCBI Taxonomy" id="2840895"/>
    <lineage>
        <taxon>Bacteria</taxon>
        <taxon>Bacillati</taxon>
        <taxon>Bacillota</taxon>
        <taxon>Clostridia</taxon>
        <taxon>Candidatus Ornithomonoglobus</taxon>
    </lineage>
</organism>
<dbReference type="GO" id="GO:0000160">
    <property type="term" value="P:phosphorelay signal transduction system"/>
    <property type="evidence" value="ECO:0007669"/>
    <property type="project" value="InterPro"/>
</dbReference>
<dbReference type="InterPro" id="IPR001789">
    <property type="entry name" value="Sig_transdc_resp-reg_receiver"/>
</dbReference>
<dbReference type="PROSITE" id="PS50110">
    <property type="entry name" value="RESPONSE_REGULATORY"/>
    <property type="match status" value="1"/>
</dbReference>
<evidence type="ECO:0000313" key="6">
    <source>
        <dbReference type="Proteomes" id="UP000824109"/>
    </source>
</evidence>
<evidence type="ECO:0000256" key="2">
    <source>
        <dbReference type="ARBA" id="ARBA00024867"/>
    </source>
</evidence>
<gene>
    <name evidence="5" type="ORF">IAA61_06565</name>
</gene>
<evidence type="ECO:0000313" key="5">
    <source>
        <dbReference type="EMBL" id="HIU57459.1"/>
    </source>
</evidence>
<reference evidence="5" key="2">
    <citation type="journal article" date="2021" name="PeerJ">
        <title>Extensive microbial diversity within the chicken gut microbiome revealed by metagenomics and culture.</title>
        <authorList>
            <person name="Gilroy R."/>
            <person name="Ravi A."/>
            <person name="Getino M."/>
            <person name="Pursley I."/>
            <person name="Horton D.L."/>
            <person name="Alikhan N.F."/>
            <person name="Baker D."/>
            <person name="Gharbi K."/>
            <person name="Hall N."/>
            <person name="Watson M."/>
            <person name="Adriaenssens E.M."/>
            <person name="Foster-Nyarko E."/>
            <person name="Jarju S."/>
            <person name="Secka A."/>
            <person name="Antonio M."/>
            <person name="Oren A."/>
            <person name="Chaudhuri R.R."/>
            <person name="La Ragione R."/>
            <person name="Hildebrand F."/>
            <person name="Pallen M.J."/>
        </authorList>
    </citation>
    <scope>NUCLEOTIDE SEQUENCE</scope>
    <source>
        <strain evidence="5">USAMLcec3-3695</strain>
    </source>
</reference>
<accession>A0A9D1MC23</accession>
<feature type="modified residue" description="4-aspartylphosphate" evidence="3">
    <location>
        <position position="57"/>
    </location>
</feature>
<evidence type="ECO:0000256" key="3">
    <source>
        <dbReference type="PROSITE-ProRule" id="PRU00169"/>
    </source>
</evidence>
<dbReference type="AlphaFoldDB" id="A0A9D1MC23"/>